<evidence type="ECO:0000313" key="8">
    <source>
        <dbReference type="EMBL" id="CBY34971.1"/>
    </source>
</evidence>
<dbReference type="InterPro" id="IPR058770">
    <property type="entry name" value="PWI_ABCF3"/>
</dbReference>
<name>E4YHJ7_OIKDI</name>
<dbReference type="InterPro" id="IPR003439">
    <property type="entry name" value="ABC_transporter-like_ATP-bd"/>
</dbReference>
<evidence type="ECO:0000256" key="3">
    <source>
        <dbReference type="ARBA" id="ARBA00022741"/>
    </source>
</evidence>
<dbReference type="Gene3D" id="3.40.50.300">
    <property type="entry name" value="P-loop containing nucleotide triphosphate hydrolases"/>
    <property type="match status" value="3"/>
</dbReference>
<dbReference type="EMBL" id="FN654569">
    <property type="protein sequence ID" value="CBY34971.1"/>
    <property type="molecule type" value="Genomic_DNA"/>
</dbReference>
<evidence type="ECO:0000256" key="6">
    <source>
        <dbReference type="SAM" id="Coils"/>
    </source>
</evidence>
<accession>E4YHJ7</accession>
<dbReference type="GO" id="GO:0016887">
    <property type="term" value="F:ATP hydrolysis activity"/>
    <property type="evidence" value="ECO:0007669"/>
    <property type="project" value="InterPro"/>
</dbReference>
<keyword evidence="4" id="KW-0067">ATP-binding</keyword>
<dbReference type="Proteomes" id="UP000011014">
    <property type="component" value="Unassembled WGS sequence"/>
</dbReference>
<feature type="domain" description="ABC transporter" evidence="7">
    <location>
        <begin position="165"/>
        <end position="404"/>
    </location>
</feature>
<dbReference type="GO" id="GO:0005524">
    <property type="term" value="F:ATP binding"/>
    <property type="evidence" value="ECO:0007669"/>
    <property type="project" value="UniProtKB-KW"/>
</dbReference>
<feature type="coiled-coil region" evidence="6">
    <location>
        <begin position="116"/>
        <end position="147"/>
    </location>
</feature>
<dbReference type="PANTHER" id="PTHR19211:SF117">
    <property type="entry name" value="ATP-BINDING CASSETTE SUB-FAMILY F MEMBER 3"/>
    <property type="match status" value="1"/>
</dbReference>
<gene>
    <name evidence="8" type="ORF">GSOID_T00025014001</name>
</gene>
<dbReference type="PROSITE" id="PS00211">
    <property type="entry name" value="ABC_TRANSPORTER_1"/>
    <property type="match status" value="1"/>
</dbReference>
<evidence type="ECO:0000259" key="7">
    <source>
        <dbReference type="PROSITE" id="PS50893"/>
    </source>
</evidence>
<dbReference type="InterPro" id="IPR032781">
    <property type="entry name" value="ABC_tran_Xtn"/>
</dbReference>
<dbReference type="FunFam" id="3.40.50.300:FF:000011">
    <property type="entry name" value="Putative ABC transporter ATP-binding component"/>
    <property type="match status" value="1"/>
</dbReference>
<dbReference type="SMART" id="SM00382">
    <property type="entry name" value="AAA"/>
    <property type="match status" value="2"/>
</dbReference>
<reference evidence="8" key="1">
    <citation type="journal article" date="2010" name="Science">
        <title>Plasticity of animal genome architecture unmasked by rapid evolution of a pelagic tunicate.</title>
        <authorList>
            <person name="Denoeud F."/>
            <person name="Henriet S."/>
            <person name="Mungpakdee S."/>
            <person name="Aury J.M."/>
            <person name="Da Silva C."/>
            <person name="Brinkmann H."/>
            <person name="Mikhaleva J."/>
            <person name="Olsen L.C."/>
            <person name="Jubin C."/>
            <person name="Canestro C."/>
            <person name="Bouquet J.M."/>
            <person name="Danks G."/>
            <person name="Poulain J."/>
            <person name="Campsteijn C."/>
            <person name="Adamski M."/>
            <person name="Cross I."/>
            <person name="Yadetie F."/>
            <person name="Muffato M."/>
            <person name="Louis A."/>
            <person name="Butcher S."/>
            <person name="Tsagkogeorga G."/>
            <person name="Konrad A."/>
            <person name="Singh S."/>
            <person name="Jensen M.F."/>
            <person name="Cong E.H."/>
            <person name="Eikeseth-Otteraa H."/>
            <person name="Noel B."/>
            <person name="Anthouard V."/>
            <person name="Porcel B.M."/>
            <person name="Kachouri-Lafond R."/>
            <person name="Nishino A."/>
            <person name="Ugolini M."/>
            <person name="Chourrout P."/>
            <person name="Nishida H."/>
            <person name="Aasland R."/>
            <person name="Huzurbazar S."/>
            <person name="Westhof E."/>
            <person name="Delsuc F."/>
            <person name="Lehrach H."/>
            <person name="Reinhardt R."/>
            <person name="Weissenbach J."/>
            <person name="Roy S.W."/>
            <person name="Artiguenave F."/>
            <person name="Postlethwait J.H."/>
            <person name="Manak J.R."/>
            <person name="Thompson E.M."/>
            <person name="Jaillon O."/>
            <person name="Du Pasquier L."/>
            <person name="Boudinot P."/>
            <person name="Liberles D.A."/>
            <person name="Volff J.N."/>
            <person name="Philippe H."/>
            <person name="Lenhard B."/>
            <person name="Roest Crollius H."/>
            <person name="Wincker P."/>
            <person name="Chourrout D."/>
        </authorList>
    </citation>
    <scope>NUCLEOTIDE SEQUENCE [LARGE SCALE GENOMIC DNA]</scope>
</reference>
<dbReference type="AlphaFoldDB" id="E4YHJ7"/>
<comment type="similarity">
    <text evidence="1">Belongs to the ABC transporter superfamily. ABCF family. EF3 subfamily.</text>
</comment>
<dbReference type="Pfam" id="PF26051">
    <property type="entry name" value="PWI_ABCF3"/>
    <property type="match status" value="1"/>
</dbReference>
<dbReference type="SUPFAM" id="SSF52540">
    <property type="entry name" value="P-loop containing nucleoside triphosphate hydrolases"/>
    <property type="match status" value="2"/>
</dbReference>
<dbReference type="Pfam" id="PF00005">
    <property type="entry name" value="ABC_tran"/>
    <property type="match status" value="2"/>
</dbReference>
<evidence type="ECO:0000256" key="1">
    <source>
        <dbReference type="ARBA" id="ARBA00011054"/>
    </source>
</evidence>
<dbReference type="FunFam" id="3.40.50.300:FF:000104">
    <property type="entry name" value="ATP-binding cassette sub-family F member 3"/>
    <property type="match status" value="1"/>
</dbReference>
<dbReference type="CDD" id="cd03221">
    <property type="entry name" value="ABCF_EF-3"/>
    <property type="match status" value="2"/>
</dbReference>
<keyword evidence="2" id="KW-0677">Repeat</keyword>
<protein>
    <recommendedName>
        <fullName evidence="7">ABC transporter domain-containing protein</fullName>
    </recommendedName>
</protein>
<dbReference type="InterPro" id="IPR027417">
    <property type="entry name" value="P-loop_NTPase"/>
</dbReference>
<dbReference type="InterPro" id="IPR003593">
    <property type="entry name" value="AAA+_ATPase"/>
</dbReference>
<dbReference type="PROSITE" id="PS50893">
    <property type="entry name" value="ABC_TRANSPORTER_2"/>
    <property type="match status" value="2"/>
</dbReference>
<dbReference type="InterPro" id="IPR050611">
    <property type="entry name" value="ABCF"/>
</dbReference>
<organism evidence="8">
    <name type="scientific">Oikopleura dioica</name>
    <name type="common">Tunicate</name>
    <dbReference type="NCBI Taxonomy" id="34765"/>
    <lineage>
        <taxon>Eukaryota</taxon>
        <taxon>Metazoa</taxon>
        <taxon>Chordata</taxon>
        <taxon>Tunicata</taxon>
        <taxon>Appendicularia</taxon>
        <taxon>Copelata</taxon>
        <taxon>Oikopleuridae</taxon>
        <taxon>Oikopleura</taxon>
    </lineage>
</organism>
<keyword evidence="5" id="KW-0007">Acetylation</keyword>
<feature type="domain" description="ABC transporter" evidence="7">
    <location>
        <begin position="473"/>
        <end position="690"/>
    </location>
</feature>
<dbReference type="Pfam" id="PF12848">
    <property type="entry name" value="ABC_tran_Xtn"/>
    <property type="match status" value="1"/>
</dbReference>
<sequence>MSNLLEHVLELYPKLDHDIADYLGGLLDDVDCFDSADDVSGGIGPFLIDCAQAKQDDVDTLAEKLWGLMDKKSDEPIKLVKAVVFGDNAVDTSEFDSLLVTDIELRGNYNAKESAKADKRARAKLAKRQAEEEAEKNREKDELLKEQAVASQAKTKSAISMSGDILIENFDLTFGAQQLIQNADLNLAAGKRYGCVGRNGAGKSTLLRALSSRGLSLPTNISVLHVEQEVIGDDTTALDSVLGVLTERTSLLKEAEDLGASGADNDRLLVVHERLEEIDADSKPSEAAGILDGLGFTTKMQKMTTKEFSGGWRMRLALAQALLMEPDLLLLDEPTNMLDMRAVLWLESRLQNWPNTLLTVSHDRSYLNSVCTDIIHLSSRTLYYYKGDYDTFEKTRGERHKQQLRDYEAQKSYRDHIQIFIDRFRYNANRAAQVQSKIKILEKLPVLYPPEPPEVVKFGFNAPAEERINGNLLQMDNVEFRYSSTNRQIFTGIDLSCDSKSRIAIVGENGAGKSTLLKLLLGRLEPTKGYVTHNRNCRIAYFAQHHIEDFDLSLNPIETLRDFKPGKTAEEYRRILGGFGCTGDVATRKMNVLSGGQKSRVAFAKLGFAMPHLLVLDEPTNHLDVETVAALAEALKQFKGGVILVSHDERLISVACNEVWNCADGTVKRIEGGLEAYRSALLADFNKGGISKHKE</sequence>
<evidence type="ECO:0000256" key="4">
    <source>
        <dbReference type="ARBA" id="ARBA00022840"/>
    </source>
</evidence>
<proteinExistence type="inferred from homology"/>
<keyword evidence="3" id="KW-0547">Nucleotide-binding</keyword>
<evidence type="ECO:0000256" key="5">
    <source>
        <dbReference type="ARBA" id="ARBA00022990"/>
    </source>
</evidence>
<dbReference type="InterPro" id="IPR017871">
    <property type="entry name" value="ABC_transporter-like_CS"/>
</dbReference>
<evidence type="ECO:0000256" key="2">
    <source>
        <dbReference type="ARBA" id="ARBA00022737"/>
    </source>
</evidence>
<dbReference type="PANTHER" id="PTHR19211">
    <property type="entry name" value="ATP-BINDING TRANSPORT PROTEIN-RELATED"/>
    <property type="match status" value="1"/>
</dbReference>
<keyword evidence="6" id="KW-0175">Coiled coil</keyword>